<sequence>MFHDTPPGWASKVVTGSQQPTAHKAAQDCSFTREQSPMERSRSCGTKERAEREIPEKTCRPAASSDTIPTCDKSGSDSTGNRTRFAVVGDYLPPTKARRVRFPVGSHPDFRMWESCRTMTLVSGFSRGSPASPALEFRRCSWDIAEAGTCVMDQEVGVDRHDVTGAAGGIVHLSPRHP</sequence>
<comment type="caution">
    <text evidence="2">The sequence shown here is derived from an EMBL/GenBank/DDBJ whole genome shotgun (WGS) entry which is preliminary data.</text>
</comment>
<dbReference type="Proteomes" id="UP001159363">
    <property type="component" value="Chromosome X"/>
</dbReference>
<dbReference type="EMBL" id="JARBHB010000004">
    <property type="protein sequence ID" value="KAJ8887554.1"/>
    <property type="molecule type" value="Genomic_DNA"/>
</dbReference>
<reference evidence="2 3" key="1">
    <citation type="submission" date="2023-02" db="EMBL/GenBank/DDBJ databases">
        <title>LHISI_Scaffold_Assembly.</title>
        <authorList>
            <person name="Stuart O.P."/>
            <person name="Cleave R."/>
            <person name="Magrath M.J.L."/>
            <person name="Mikheyev A.S."/>
        </authorList>
    </citation>
    <scope>NUCLEOTIDE SEQUENCE [LARGE SCALE GENOMIC DNA]</scope>
    <source>
        <strain evidence="2">Daus_M_001</strain>
        <tissue evidence="2">Leg muscle</tissue>
    </source>
</reference>
<evidence type="ECO:0000313" key="3">
    <source>
        <dbReference type="Proteomes" id="UP001159363"/>
    </source>
</evidence>
<feature type="compositionally biased region" description="Basic and acidic residues" evidence="1">
    <location>
        <begin position="36"/>
        <end position="59"/>
    </location>
</feature>
<gene>
    <name evidence="2" type="ORF">PR048_013770</name>
</gene>
<name>A0ABQ9HT49_9NEOP</name>
<keyword evidence="3" id="KW-1185">Reference proteome</keyword>
<proteinExistence type="predicted"/>
<evidence type="ECO:0000313" key="2">
    <source>
        <dbReference type="EMBL" id="KAJ8887554.1"/>
    </source>
</evidence>
<organism evidence="2 3">
    <name type="scientific">Dryococelus australis</name>
    <dbReference type="NCBI Taxonomy" id="614101"/>
    <lineage>
        <taxon>Eukaryota</taxon>
        <taxon>Metazoa</taxon>
        <taxon>Ecdysozoa</taxon>
        <taxon>Arthropoda</taxon>
        <taxon>Hexapoda</taxon>
        <taxon>Insecta</taxon>
        <taxon>Pterygota</taxon>
        <taxon>Neoptera</taxon>
        <taxon>Polyneoptera</taxon>
        <taxon>Phasmatodea</taxon>
        <taxon>Verophasmatodea</taxon>
        <taxon>Anareolatae</taxon>
        <taxon>Phasmatidae</taxon>
        <taxon>Eurycanthinae</taxon>
        <taxon>Dryococelus</taxon>
    </lineage>
</organism>
<protein>
    <submittedName>
        <fullName evidence="2">Uncharacterized protein</fullName>
    </submittedName>
</protein>
<feature type="region of interest" description="Disordered" evidence="1">
    <location>
        <begin position="1"/>
        <end position="79"/>
    </location>
</feature>
<accession>A0ABQ9HT49</accession>
<evidence type="ECO:0000256" key="1">
    <source>
        <dbReference type="SAM" id="MobiDB-lite"/>
    </source>
</evidence>